<feature type="compositionally biased region" description="Gly residues" evidence="1">
    <location>
        <begin position="280"/>
        <end position="291"/>
    </location>
</feature>
<evidence type="ECO:0008006" key="4">
    <source>
        <dbReference type="Google" id="ProtNLM"/>
    </source>
</evidence>
<sequence>MDQTTTRAAPTKPDTFYAGIPHSELYRALSEEASPKAVFAQGDLWKKLHQVMVDFSDAVAHAAAASEPEWEGRAGDGTRQKLYDLAREANTFGFAAKHAGEMSFRQAEALDNAQKKMPPPPVTPVSAESTTEQIIRAMSPLGLAQQAFMAFLESQRQKAEHLMAVDVVETYDRILAETCAAQPAFAPLPPPPPPPPPVDGHENFGTYHGRYPAEGSTQQATDDVTPTPPPLSGTTAAQGTTATTPGGATTAPSGLGQGLVPPGHASGHGGTTPQWSPPGGYTGGVGTGGYPGSARGISARLGGPGPHTGTGSRSGAAGAGRYSGAGAGAGGAGAGGAGGSGAGGPGAARNSSGVLGPHSEAARGAVPARPGGGATHAPPLGGAMAPAGATNDEDKDHQTAPYLLESDPESLFGNTDAVAPPVIGEW</sequence>
<reference evidence="3" key="1">
    <citation type="journal article" date="2019" name="Int. J. Syst. Evol. Microbiol.">
        <title>The Global Catalogue of Microorganisms (GCM) 10K type strain sequencing project: providing services to taxonomists for standard genome sequencing and annotation.</title>
        <authorList>
            <consortium name="The Broad Institute Genomics Platform"/>
            <consortium name="The Broad Institute Genome Sequencing Center for Infectious Disease"/>
            <person name="Wu L."/>
            <person name="Ma J."/>
        </authorList>
    </citation>
    <scope>NUCLEOTIDE SEQUENCE [LARGE SCALE GENOMIC DNA]</scope>
    <source>
        <strain evidence="3">KCTC 12848</strain>
    </source>
</reference>
<feature type="compositionally biased region" description="Pro residues" evidence="1">
    <location>
        <begin position="186"/>
        <end position="198"/>
    </location>
</feature>
<name>A0ABV9YEH5_9PSEU</name>
<feature type="compositionally biased region" description="Low complexity" evidence="1">
    <location>
        <begin position="377"/>
        <end position="389"/>
    </location>
</feature>
<feature type="region of interest" description="Disordered" evidence="1">
    <location>
        <begin position="185"/>
        <end position="426"/>
    </location>
</feature>
<dbReference type="EMBL" id="JBHSJB010000052">
    <property type="protein sequence ID" value="MFC5060042.1"/>
    <property type="molecule type" value="Genomic_DNA"/>
</dbReference>
<proteinExistence type="predicted"/>
<comment type="caution">
    <text evidence="2">The sequence shown here is derived from an EMBL/GenBank/DDBJ whole genome shotgun (WGS) entry which is preliminary data.</text>
</comment>
<feature type="compositionally biased region" description="Gly residues" evidence="1">
    <location>
        <begin position="317"/>
        <end position="346"/>
    </location>
</feature>
<dbReference type="Gene3D" id="1.20.1260.20">
    <property type="entry name" value="PPE superfamily"/>
    <property type="match status" value="1"/>
</dbReference>
<dbReference type="InterPro" id="IPR038332">
    <property type="entry name" value="PPE_sf"/>
</dbReference>
<evidence type="ECO:0000256" key="1">
    <source>
        <dbReference type="SAM" id="MobiDB-lite"/>
    </source>
</evidence>
<organism evidence="2 3">
    <name type="scientific">Saccharothrix xinjiangensis</name>
    <dbReference type="NCBI Taxonomy" id="204798"/>
    <lineage>
        <taxon>Bacteria</taxon>
        <taxon>Bacillati</taxon>
        <taxon>Actinomycetota</taxon>
        <taxon>Actinomycetes</taxon>
        <taxon>Pseudonocardiales</taxon>
        <taxon>Pseudonocardiaceae</taxon>
        <taxon>Saccharothrix</taxon>
    </lineage>
</organism>
<protein>
    <recommendedName>
        <fullName evidence="4">PPE family protein</fullName>
    </recommendedName>
</protein>
<evidence type="ECO:0000313" key="2">
    <source>
        <dbReference type="EMBL" id="MFC5060042.1"/>
    </source>
</evidence>
<gene>
    <name evidence="2" type="ORF">ACFPFM_40565</name>
</gene>
<accession>A0ABV9YEH5</accession>
<feature type="compositionally biased region" description="Low complexity" evidence="1">
    <location>
        <begin position="232"/>
        <end position="254"/>
    </location>
</feature>
<dbReference type="RefSeq" id="WP_344043324.1">
    <property type="nucleotide sequence ID" value="NZ_BAAAKE010000043.1"/>
</dbReference>
<evidence type="ECO:0000313" key="3">
    <source>
        <dbReference type="Proteomes" id="UP001595833"/>
    </source>
</evidence>
<feature type="compositionally biased region" description="Polar residues" evidence="1">
    <location>
        <begin position="215"/>
        <end position="224"/>
    </location>
</feature>
<dbReference type="Proteomes" id="UP001595833">
    <property type="component" value="Unassembled WGS sequence"/>
</dbReference>
<keyword evidence="3" id="KW-1185">Reference proteome</keyword>